<evidence type="ECO:0000256" key="6">
    <source>
        <dbReference type="SAM" id="SignalP"/>
    </source>
</evidence>
<dbReference type="STRING" id="112090.W4GAR7"/>
<evidence type="ECO:0000256" key="5">
    <source>
        <dbReference type="SAM" id="Phobius"/>
    </source>
</evidence>
<evidence type="ECO:0000256" key="1">
    <source>
        <dbReference type="ARBA" id="ARBA00013201"/>
    </source>
</evidence>
<dbReference type="VEuPathDB" id="FungiDB:H257_09236"/>
<keyword evidence="5" id="KW-1133">Transmembrane helix</keyword>
<evidence type="ECO:0000256" key="4">
    <source>
        <dbReference type="ARBA" id="ARBA00023098"/>
    </source>
</evidence>
<feature type="transmembrane region" description="Helical" evidence="5">
    <location>
        <begin position="32"/>
        <end position="60"/>
    </location>
</feature>
<evidence type="ECO:0000256" key="3">
    <source>
        <dbReference type="ARBA" id="ARBA00022963"/>
    </source>
</evidence>
<organism evidence="7">
    <name type="scientific">Aphanomyces astaci</name>
    <name type="common">Crayfish plague agent</name>
    <dbReference type="NCBI Taxonomy" id="112090"/>
    <lineage>
        <taxon>Eukaryota</taxon>
        <taxon>Sar</taxon>
        <taxon>Stramenopiles</taxon>
        <taxon>Oomycota</taxon>
        <taxon>Saprolegniomycetes</taxon>
        <taxon>Saprolegniales</taxon>
        <taxon>Verrucalvaceae</taxon>
        <taxon>Aphanomyces</taxon>
    </lineage>
</organism>
<keyword evidence="4" id="KW-0443">Lipid metabolism</keyword>
<dbReference type="RefSeq" id="XP_009833695.1">
    <property type="nucleotide sequence ID" value="XM_009835393.1"/>
</dbReference>
<keyword evidence="5" id="KW-0812">Transmembrane</keyword>
<dbReference type="Gene3D" id="3.40.50.1820">
    <property type="entry name" value="alpha/beta hydrolase"/>
    <property type="match status" value="1"/>
</dbReference>
<dbReference type="SUPFAM" id="SSF53474">
    <property type="entry name" value="alpha/beta-Hydrolases"/>
    <property type="match status" value="1"/>
</dbReference>
<feature type="chain" id="PRO_5004841012" description="1-alkyl-2-acetylglycerophosphocholine esterase" evidence="6">
    <location>
        <begin position="23"/>
        <end position="463"/>
    </location>
</feature>
<keyword evidence="6" id="KW-0732">Signal</keyword>
<keyword evidence="3" id="KW-0442">Lipid degradation</keyword>
<dbReference type="OrthoDB" id="2363873at2759"/>
<evidence type="ECO:0000313" key="7">
    <source>
        <dbReference type="EMBL" id="ETV76782.1"/>
    </source>
</evidence>
<dbReference type="GO" id="GO:0016042">
    <property type="term" value="P:lipid catabolic process"/>
    <property type="evidence" value="ECO:0007669"/>
    <property type="project" value="UniProtKB-KW"/>
</dbReference>
<dbReference type="PANTHER" id="PTHR10272:SF0">
    <property type="entry name" value="PLATELET-ACTIVATING FACTOR ACETYLHYDROLASE"/>
    <property type="match status" value="1"/>
</dbReference>
<feature type="transmembrane region" description="Helical" evidence="5">
    <location>
        <begin position="72"/>
        <end position="93"/>
    </location>
</feature>
<reference evidence="7" key="1">
    <citation type="submission" date="2013-12" db="EMBL/GenBank/DDBJ databases">
        <title>The Genome Sequence of Aphanomyces astaci APO3.</title>
        <authorList>
            <consortium name="The Broad Institute Genomics Platform"/>
            <person name="Russ C."/>
            <person name="Tyler B."/>
            <person name="van West P."/>
            <person name="Dieguez-Uribeondo J."/>
            <person name="Young S.K."/>
            <person name="Zeng Q."/>
            <person name="Gargeya S."/>
            <person name="Fitzgerald M."/>
            <person name="Abouelleil A."/>
            <person name="Alvarado L."/>
            <person name="Chapman S.B."/>
            <person name="Gainer-Dewar J."/>
            <person name="Goldberg J."/>
            <person name="Griggs A."/>
            <person name="Gujja S."/>
            <person name="Hansen M."/>
            <person name="Howarth C."/>
            <person name="Imamovic A."/>
            <person name="Ireland A."/>
            <person name="Larimer J."/>
            <person name="McCowan C."/>
            <person name="Murphy C."/>
            <person name="Pearson M."/>
            <person name="Poon T.W."/>
            <person name="Priest M."/>
            <person name="Roberts A."/>
            <person name="Saif S."/>
            <person name="Shea T."/>
            <person name="Sykes S."/>
            <person name="Wortman J."/>
            <person name="Nusbaum C."/>
            <person name="Birren B."/>
        </authorList>
    </citation>
    <scope>NUCLEOTIDE SEQUENCE [LARGE SCALE GENOMIC DNA]</scope>
    <source>
        <strain evidence="7">APO3</strain>
    </source>
</reference>
<proteinExistence type="predicted"/>
<dbReference type="Pfam" id="PF03403">
    <property type="entry name" value="PAF-AH_p_II"/>
    <property type="match status" value="1"/>
</dbReference>
<dbReference type="EMBL" id="KI913135">
    <property type="protein sequence ID" value="ETV76782.1"/>
    <property type="molecule type" value="Genomic_DNA"/>
</dbReference>
<keyword evidence="2" id="KW-0378">Hydrolase</keyword>
<dbReference type="InterPro" id="IPR029058">
    <property type="entry name" value="AB_hydrolase_fold"/>
</dbReference>
<dbReference type="EC" id="3.1.1.47" evidence="1"/>
<feature type="signal peptide" evidence="6">
    <location>
        <begin position="1"/>
        <end position="22"/>
    </location>
</feature>
<dbReference type="PANTHER" id="PTHR10272">
    <property type="entry name" value="PLATELET-ACTIVATING FACTOR ACETYLHYDROLASE"/>
    <property type="match status" value="1"/>
</dbReference>
<sequence>MKRQVRVEFVVLLLLLVQSVLLHVLPDHAVQGIVAAVVLLVFAAHTWRVELTPGYILFILNTASGLSQSAAPLWLAWVQGVLFVLAIAATFLFPLPLFPRPSYLHPLVGCTSMRLRGVDCRIFYPTDTKDGGTALPYLHHGKHLAIGLHTFINLPTWFFASLSNGTLWARVGVPVAKSSGGWPVLVFSHGMGGSLEMYSSITQYVASEGFVVVAVNHDDGSASVSRNADGSTYMYYQRPPQSALDDWAGEGYFVRNNQVHTRVHHIQTVLDALADLQNDDVDGLLYHQLDLDRIVAAGHSFGGATALSAAKRDARIKAVVGLDMWMEPLDADVVADGVPAVPVCSIISQHWLSEWDSHFELLKTMARRCRHPSSAFFALAQTRHNNFCDLPLFSPFLNQHFKAAGAIRPTYLLQMVGQLMGAYLRTHLGNALDQEFAHVRSRYPEILPLDDEAATTTSYHTFD</sequence>
<dbReference type="AlphaFoldDB" id="W4GAR7"/>
<keyword evidence="5" id="KW-0472">Membrane</keyword>
<protein>
    <recommendedName>
        <fullName evidence="1">1-alkyl-2-acetylglycerophosphocholine esterase</fullName>
        <ecNumber evidence="1">3.1.1.47</ecNumber>
    </recommendedName>
</protein>
<dbReference type="GeneID" id="20811232"/>
<dbReference type="GO" id="GO:0003847">
    <property type="term" value="F:1-alkyl-2-acetylglycerophosphocholine esterase activity"/>
    <property type="evidence" value="ECO:0007669"/>
    <property type="project" value="UniProtKB-EC"/>
</dbReference>
<gene>
    <name evidence="7" type="ORF">H257_09236</name>
</gene>
<accession>W4GAR7</accession>
<evidence type="ECO:0000256" key="2">
    <source>
        <dbReference type="ARBA" id="ARBA00022801"/>
    </source>
</evidence>
<name>W4GAR7_APHAT</name>